<keyword evidence="4 5" id="KW-0479">Metal-binding</keyword>
<proteinExistence type="inferred from homology"/>
<dbReference type="InterPro" id="IPR000422">
    <property type="entry name" value="DHBP_synthase_RibB"/>
</dbReference>
<gene>
    <name evidence="6" type="ORF">MACH08_11590</name>
</gene>
<dbReference type="Pfam" id="PF00926">
    <property type="entry name" value="DHBP_synthase"/>
    <property type="match status" value="1"/>
</dbReference>
<dbReference type="Gene3D" id="3.90.870.10">
    <property type="entry name" value="DHBP synthase"/>
    <property type="match status" value="1"/>
</dbReference>
<evidence type="ECO:0000256" key="1">
    <source>
        <dbReference type="ARBA" id="ARBA00002284"/>
    </source>
</evidence>
<keyword evidence="5" id="KW-0456">Lyase</keyword>
<dbReference type="EC" id="4.1.99.12" evidence="5"/>
<dbReference type="SUPFAM" id="SSF55821">
    <property type="entry name" value="YrdC/RibB"/>
    <property type="match status" value="1"/>
</dbReference>
<evidence type="ECO:0000256" key="3">
    <source>
        <dbReference type="ARBA" id="ARBA00022619"/>
    </source>
</evidence>
<evidence type="ECO:0000313" key="6">
    <source>
        <dbReference type="EMBL" id="GLO65375.1"/>
    </source>
</evidence>
<dbReference type="NCBIfam" id="TIGR00506">
    <property type="entry name" value="ribB"/>
    <property type="match status" value="1"/>
</dbReference>
<keyword evidence="3 5" id="KW-0686">Riboflavin biosynthesis</keyword>
<keyword evidence="7" id="KW-1185">Reference proteome</keyword>
<accession>A0ABQ5TFZ5</accession>
<evidence type="ECO:0000256" key="4">
    <source>
        <dbReference type="ARBA" id="ARBA00022723"/>
    </source>
</evidence>
<dbReference type="Proteomes" id="UP001275436">
    <property type="component" value="Unassembled WGS sequence"/>
</dbReference>
<keyword evidence="5" id="KW-0464">Manganese</keyword>
<comment type="caution">
    <text evidence="6">The sequence shown here is derived from an EMBL/GenBank/DDBJ whole genome shotgun (WGS) entry which is preliminary data.</text>
</comment>
<comment type="similarity">
    <text evidence="5">Belongs to the DHBP synthase family.</text>
</comment>
<name>A0ABQ5TFZ5_9BACI</name>
<evidence type="ECO:0000313" key="7">
    <source>
        <dbReference type="Proteomes" id="UP001275436"/>
    </source>
</evidence>
<evidence type="ECO:0000256" key="2">
    <source>
        <dbReference type="ARBA" id="ARBA00004904"/>
    </source>
</evidence>
<dbReference type="RefSeq" id="WP_317957852.1">
    <property type="nucleotide sequence ID" value="NZ_BSKO01000001.1"/>
</dbReference>
<dbReference type="EMBL" id="BSKO01000001">
    <property type="protein sequence ID" value="GLO65375.1"/>
    <property type="molecule type" value="Genomic_DNA"/>
</dbReference>
<comment type="cofactor">
    <cofactor evidence="5">
        <name>Mg(2+)</name>
        <dbReference type="ChEBI" id="CHEBI:18420"/>
    </cofactor>
    <cofactor evidence="5">
        <name>Mn(2+)</name>
        <dbReference type="ChEBI" id="CHEBI:29035"/>
    </cofactor>
    <text evidence="5">Binds 2 divalent metal cations per subunit. Magnesium or manganese.</text>
</comment>
<reference evidence="6 7" key="1">
    <citation type="submission" date="2023-02" db="EMBL/GenBank/DDBJ databases">
        <title>Oceanobacillus kimchii IFOP_LL358 isolated form Alexandrium catenella lab strain.</title>
        <authorList>
            <person name="Gajardo G."/>
            <person name="Ueki S."/>
            <person name="Maruyama F."/>
        </authorList>
    </citation>
    <scope>NUCLEOTIDE SEQUENCE [LARGE SCALE GENOMIC DNA]</scope>
    <source>
        <strain evidence="6 7">IFOP_LL358</strain>
    </source>
</reference>
<dbReference type="PANTHER" id="PTHR21327">
    <property type="entry name" value="GTP CYCLOHYDROLASE II-RELATED"/>
    <property type="match status" value="1"/>
</dbReference>
<dbReference type="InterPro" id="IPR017945">
    <property type="entry name" value="DHBP_synth_RibB-like_a/b_dom"/>
</dbReference>
<dbReference type="PANTHER" id="PTHR21327:SF18">
    <property type="entry name" value="3,4-DIHYDROXY-2-BUTANONE 4-PHOSPHATE SYNTHASE"/>
    <property type="match status" value="1"/>
</dbReference>
<sequence length="215" mass="24059">MEKFDSIENALDVLRKRGLVIVSDDEGRENEGDLVGVAELITPESVNFMITHGKGLVCMPISKDISRRLDLPLMVENNTEIYQTAFTVSIDAHEKHGVTTGISAWDRAKTIQLAVSEDSTPNDFVRPGHVFPLIAEDDGVFARSGHTEASTDLAKLVGCKRAAVIVEVILPDGSMARQSDLFSMRRLFNIPYITIEYLKEYREKYDVREKVMTNI</sequence>
<organism evidence="6 7">
    <name type="scientific">Oceanobacillus kimchii</name>
    <dbReference type="NCBI Taxonomy" id="746691"/>
    <lineage>
        <taxon>Bacteria</taxon>
        <taxon>Bacillati</taxon>
        <taxon>Bacillota</taxon>
        <taxon>Bacilli</taxon>
        <taxon>Bacillales</taxon>
        <taxon>Bacillaceae</taxon>
        <taxon>Oceanobacillus</taxon>
    </lineage>
</organism>
<comment type="subunit">
    <text evidence="5">Homodimer.</text>
</comment>
<evidence type="ECO:0000256" key="5">
    <source>
        <dbReference type="RuleBase" id="RU003843"/>
    </source>
</evidence>
<comment type="pathway">
    <text evidence="2 5">Cofactor biosynthesis; riboflavin biosynthesis; 2-hydroxy-3-oxobutyl phosphate from D-ribulose 5-phosphate: step 1/1.</text>
</comment>
<protein>
    <recommendedName>
        <fullName evidence="5">3,4-dihydroxy-2-butanone 4-phosphate synthase</fullName>
        <shortName evidence="5">DHBP synthase</shortName>
        <ecNumber evidence="5">4.1.99.12</ecNumber>
    </recommendedName>
</protein>
<keyword evidence="5" id="KW-0460">Magnesium</keyword>
<comment type="function">
    <text evidence="1 5">Catalyzes the conversion of D-ribulose 5-phosphate to formate and 3,4-dihydroxy-2-butanone 4-phosphate.</text>
</comment>
<comment type="catalytic activity">
    <reaction evidence="5">
        <text>D-ribulose 5-phosphate = (2S)-2-hydroxy-3-oxobutyl phosphate + formate + H(+)</text>
        <dbReference type="Rhea" id="RHEA:18457"/>
        <dbReference type="ChEBI" id="CHEBI:15378"/>
        <dbReference type="ChEBI" id="CHEBI:15740"/>
        <dbReference type="ChEBI" id="CHEBI:58121"/>
        <dbReference type="ChEBI" id="CHEBI:58830"/>
        <dbReference type="EC" id="4.1.99.12"/>
    </reaction>
</comment>